<gene>
    <name evidence="13" type="ORF">WJX73_010113</name>
</gene>
<evidence type="ECO:0000256" key="1">
    <source>
        <dbReference type="ARBA" id="ARBA00007447"/>
    </source>
</evidence>
<evidence type="ECO:0000256" key="6">
    <source>
        <dbReference type="ARBA" id="ARBA00023157"/>
    </source>
</evidence>
<accession>A0AAW1NU49</accession>
<dbReference type="PROSITE" id="PS51767">
    <property type="entry name" value="PEPTIDASE_A1"/>
    <property type="match status" value="1"/>
</dbReference>
<dbReference type="PRINTS" id="PR00792">
    <property type="entry name" value="PEPSIN"/>
</dbReference>
<dbReference type="InterPro" id="IPR008139">
    <property type="entry name" value="SaposinB_dom"/>
</dbReference>
<dbReference type="GO" id="GO:0006508">
    <property type="term" value="P:proteolysis"/>
    <property type="evidence" value="ECO:0007669"/>
    <property type="project" value="UniProtKB-KW"/>
</dbReference>
<dbReference type="InterPro" id="IPR021109">
    <property type="entry name" value="Peptidase_aspartic_dom_sf"/>
</dbReference>
<dbReference type="Gene3D" id="1.10.225.10">
    <property type="entry name" value="Saposin-like"/>
    <property type="match status" value="1"/>
</dbReference>
<dbReference type="EMBL" id="JALJOQ010000134">
    <property type="protein sequence ID" value="KAK9794929.1"/>
    <property type="molecule type" value="Genomic_DNA"/>
</dbReference>
<dbReference type="Gene3D" id="2.40.70.10">
    <property type="entry name" value="Acid Proteases"/>
    <property type="match status" value="2"/>
</dbReference>
<dbReference type="AlphaFoldDB" id="A0AAW1NU49"/>
<dbReference type="PANTHER" id="PTHR47966:SF51">
    <property type="entry name" value="BETA-SITE APP-CLEAVING ENZYME, ISOFORM A-RELATED"/>
    <property type="match status" value="1"/>
</dbReference>
<name>A0AAW1NU49_9CHLO</name>
<keyword evidence="4 9" id="KW-0064">Aspartyl protease</keyword>
<feature type="disulfide bond" evidence="8">
    <location>
        <begin position="98"/>
        <end position="105"/>
    </location>
</feature>
<evidence type="ECO:0000259" key="11">
    <source>
        <dbReference type="PROSITE" id="PS50015"/>
    </source>
</evidence>
<organism evidence="13 14">
    <name type="scientific">Symbiochloris irregularis</name>
    <dbReference type="NCBI Taxonomy" id="706552"/>
    <lineage>
        <taxon>Eukaryota</taxon>
        <taxon>Viridiplantae</taxon>
        <taxon>Chlorophyta</taxon>
        <taxon>core chlorophytes</taxon>
        <taxon>Trebouxiophyceae</taxon>
        <taxon>Trebouxiales</taxon>
        <taxon>Trebouxiaceae</taxon>
        <taxon>Symbiochloris</taxon>
    </lineage>
</organism>
<evidence type="ECO:0000256" key="3">
    <source>
        <dbReference type="ARBA" id="ARBA00022729"/>
    </source>
</evidence>
<dbReference type="InterPro" id="IPR001969">
    <property type="entry name" value="Aspartic_peptidase_AS"/>
</dbReference>
<evidence type="ECO:0000256" key="8">
    <source>
        <dbReference type="PIRSR" id="PIRSR601461-2"/>
    </source>
</evidence>
<dbReference type="Pfam" id="PF05184">
    <property type="entry name" value="SapB_1"/>
    <property type="match status" value="1"/>
</dbReference>
<evidence type="ECO:0000256" key="7">
    <source>
        <dbReference type="ARBA" id="ARBA00023180"/>
    </source>
</evidence>
<sequence>MWRLGGLVATILLANVCAGLPSVTLHKRPISVEQLQASQQALQLSAANGLLGAGEDIPLLDYLDAQYYGEIGLGSPVQTFQVIFDTGSSNLWVPSSECSYFQLACDLHNKYDASESTTYKRNGTKFAIQYGSGSLSGFFSEDELTLGTLQAKHQSFAEATEEPGLTFVAAKFDGILGLGFPNIAIGGAVPPFQNLVEQGVVKEPVFSFWLNRNEPGAEGGELVLGGVDPSHFKGTHTWANVTRPAYWQFDLDAIKVPGTIGVCQGGCQAIADSGTSLIVGPSVEIANINKAIGAKGVLPAECRELVKEYVPQILKALAILPADQVCAAIGLCDQTGSQQARSVSRKLQALAGSDTPVQDSPLCPFCTAAVSYVKIAVASQETQDQIEEQLEAACDTLGFLASSQAIVDCDQIPTMPDVAFTISGKEFSLTPEQYVLKVGAMGEEQCISGFLGMDIPKPAGPLWILGDIFISSYHTVFDLGNKRVGFAEAA</sequence>
<keyword evidence="5 9" id="KW-0378">Hydrolase</keyword>
<evidence type="ECO:0000256" key="10">
    <source>
        <dbReference type="SAM" id="SignalP"/>
    </source>
</evidence>
<feature type="domain" description="Peptidase A1" evidence="12">
    <location>
        <begin position="67"/>
        <end position="487"/>
    </location>
</feature>
<comment type="caution">
    <text evidence="13">The sequence shown here is derived from an EMBL/GenBank/DDBJ whole genome shotgun (WGS) entry which is preliminary data.</text>
</comment>
<protein>
    <submittedName>
        <fullName evidence="13">Uncharacterized protein</fullName>
    </submittedName>
</protein>
<evidence type="ECO:0000313" key="13">
    <source>
        <dbReference type="EMBL" id="KAK9794929.1"/>
    </source>
</evidence>
<proteinExistence type="inferred from homology"/>
<dbReference type="Pfam" id="PF03489">
    <property type="entry name" value="SapB_2"/>
    <property type="match status" value="1"/>
</dbReference>
<keyword evidence="14" id="KW-1185">Reference proteome</keyword>
<evidence type="ECO:0000256" key="5">
    <source>
        <dbReference type="ARBA" id="ARBA00022801"/>
    </source>
</evidence>
<evidence type="ECO:0000313" key="14">
    <source>
        <dbReference type="Proteomes" id="UP001465755"/>
    </source>
</evidence>
<keyword evidence="7" id="KW-0325">Glycoprotein</keyword>
<dbReference type="Proteomes" id="UP001465755">
    <property type="component" value="Unassembled WGS sequence"/>
</dbReference>
<keyword evidence="2 9" id="KW-0645">Protease</keyword>
<dbReference type="InterPro" id="IPR007856">
    <property type="entry name" value="SapB_1"/>
</dbReference>
<dbReference type="InterPro" id="IPR033121">
    <property type="entry name" value="PEPTIDASE_A1"/>
</dbReference>
<feature type="domain" description="Saposin B-type" evidence="11">
    <location>
        <begin position="297"/>
        <end position="336"/>
    </location>
</feature>
<dbReference type="SUPFAM" id="SSF50630">
    <property type="entry name" value="Acid proteases"/>
    <property type="match status" value="1"/>
</dbReference>
<dbReference type="SUPFAM" id="SSF47862">
    <property type="entry name" value="Saposin"/>
    <property type="match status" value="1"/>
</dbReference>
<reference evidence="13 14" key="1">
    <citation type="journal article" date="2024" name="Nat. Commun.">
        <title>Phylogenomics reveals the evolutionary origins of lichenization in chlorophyte algae.</title>
        <authorList>
            <person name="Puginier C."/>
            <person name="Libourel C."/>
            <person name="Otte J."/>
            <person name="Skaloud P."/>
            <person name="Haon M."/>
            <person name="Grisel S."/>
            <person name="Petersen M."/>
            <person name="Berrin J.G."/>
            <person name="Delaux P.M."/>
            <person name="Dal Grande F."/>
            <person name="Keller J."/>
        </authorList>
    </citation>
    <scope>NUCLEOTIDE SEQUENCE [LARGE SCALE GENOMIC DNA]</scope>
    <source>
        <strain evidence="13 14">SAG 2036</strain>
    </source>
</reference>
<dbReference type="FunFam" id="2.40.70.10:FF:000044">
    <property type="entry name" value="Lysosomal aspartic protease"/>
    <property type="match status" value="1"/>
</dbReference>
<evidence type="ECO:0000256" key="4">
    <source>
        <dbReference type="ARBA" id="ARBA00022750"/>
    </source>
</evidence>
<dbReference type="InterPro" id="IPR001461">
    <property type="entry name" value="Aspartic_peptidase_A1"/>
</dbReference>
<dbReference type="GO" id="GO:0004190">
    <property type="term" value="F:aspartic-type endopeptidase activity"/>
    <property type="evidence" value="ECO:0007669"/>
    <property type="project" value="UniProtKB-KW"/>
</dbReference>
<evidence type="ECO:0000256" key="2">
    <source>
        <dbReference type="ARBA" id="ARBA00022670"/>
    </source>
</evidence>
<dbReference type="InterPro" id="IPR011001">
    <property type="entry name" value="Saposin-like"/>
</dbReference>
<comment type="similarity">
    <text evidence="1 9">Belongs to the peptidase A1 family.</text>
</comment>
<feature type="signal peptide" evidence="10">
    <location>
        <begin position="1"/>
        <end position="18"/>
    </location>
</feature>
<dbReference type="InterPro" id="IPR008138">
    <property type="entry name" value="SapB_2"/>
</dbReference>
<dbReference type="PROSITE" id="PS00141">
    <property type="entry name" value="ASP_PROTEASE"/>
    <property type="match status" value="2"/>
</dbReference>
<dbReference type="Pfam" id="PF00026">
    <property type="entry name" value="Asp"/>
    <property type="match status" value="1"/>
</dbReference>
<keyword evidence="3 10" id="KW-0732">Signal</keyword>
<evidence type="ECO:0000256" key="9">
    <source>
        <dbReference type="RuleBase" id="RU000454"/>
    </source>
</evidence>
<evidence type="ECO:0000259" key="12">
    <source>
        <dbReference type="PROSITE" id="PS51767"/>
    </source>
</evidence>
<dbReference type="PANTHER" id="PTHR47966">
    <property type="entry name" value="BETA-SITE APP-CLEAVING ENZYME, ISOFORM A-RELATED"/>
    <property type="match status" value="1"/>
</dbReference>
<dbReference type="GO" id="GO:0006629">
    <property type="term" value="P:lipid metabolic process"/>
    <property type="evidence" value="ECO:0007669"/>
    <property type="project" value="InterPro"/>
</dbReference>
<keyword evidence="6 8" id="KW-1015">Disulfide bond</keyword>
<feature type="chain" id="PRO_5043318115" evidence="10">
    <location>
        <begin position="19"/>
        <end position="490"/>
    </location>
</feature>
<dbReference type="PROSITE" id="PS50015">
    <property type="entry name" value="SAP_B"/>
    <property type="match status" value="1"/>
</dbReference>
<dbReference type="FunFam" id="2.40.70.10:FF:000009">
    <property type="entry name" value="Aspartic proteinase A1"/>
    <property type="match status" value="1"/>
</dbReference>